<feature type="domain" description="Helix-turn-helix" evidence="1">
    <location>
        <begin position="80"/>
        <end position="124"/>
    </location>
</feature>
<dbReference type="NCBIfam" id="TIGR01764">
    <property type="entry name" value="excise"/>
    <property type="match status" value="1"/>
</dbReference>
<dbReference type="EMBL" id="RZNH01000019">
    <property type="protein sequence ID" value="NOU60570.1"/>
    <property type="molecule type" value="Genomic_DNA"/>
</dbReference>
<evidence type="ECO:0000313" key="3">
    <source>
        <dbReference type="Proteomes" id="UP000732105"/>
    </source>
</evidence>
<dbReference type="InterPro" id="IPR010093">
    <property type="entry name" value="SinI_DNA-bd"/>
</dbReference>
<keyword evidence="3" id="KW-1185">Reference proteome</keyword>
<keyword evidence="2" id="KW-0238">DNA-binding</keyword>
<organism evidence="2 3">
    <name type="scientific">Marinifilum caeruleilacunae</name>
    <dbReference type="NCBI Taxonomy" id="2499076"/>
    <lineage>
        <taxon>Bacteria</taxon>
        <taxon>Pseudomonadati</taxon>
        <taxon>Bacteroidota</taxon>
        <taxon>Bacteroidia</taxon>
        <taxon>Marinilabiliales</taxon>
        <taxon>Marinifilaceae</taxon>
    </lineage>
</organism>
<sequence length="143" mass="16711">MIGYGCYLSLLCNKKNDNMSNEKIPIERNKFNLQTENFPQLPFIVISRKDLEKSLESFASDMLANIPTSHDVSKRILVLKEAAEYIQMPVPTFREYLARNEIKGAKIGKSWRFFPEDLDEFVKKYLRKTNDEIDKEIDDVLSK</sequence>
<evidence type="ECO:0000259" key="1">
    <source>
        <dbReference type="Pfam" id="PF12728"/>
    </source>
</evidence>
<proteinExistence type="predicted"/>
<protein>
    <submittedName>
        <fullName evidence="2">DNA-binding protein</fullName>
    </submittedName>
</protein>
<comment type="caution">
    <text evidence="2">The sequence shown here is derived from an EMBL/GenBank/DDBJ whole genome shotgun (WGS) entry which is preliminary data.</text>
</comment>
<name>A0ABX1WWR4_9BACT</name>
<dbReference type="GO" id="GO:0003677">
    <property type="term" value="F:DNA binding"/>
    <property type="evidence" value="ECO:0007669"/>
    <property type="project" value="UniProtKB-KW"/>
</dbReference>
<gene>
    <name evidence="2" type="ORF">ELS83_12135</name>
</gene>
<evidence type="ECO:0000313" key="2">
    <source>
        <dbReference type="EMBL" id="NOU60570.1"/>
    </source>
</evidence>
<reference evidence="2 3" key="1">
    <citation type="submission" date="2018-12" db="EMBL/GenBank/DDBJ databases">
        <title>Marinifilum JC070 sp. nov., a marine bacterium isolated from Yongle Blue Hole in the South China Sea.</title>
        <authorList>
            <person name="Fu T."/>
        </authorList>
    </citation>
    <scope>NUCLEOTIDE SEQUENCE [LARGE SCALE GENOMIC DNA]</scope>
    <source>
        <strain evidence="2 3">JC070</strain>
    </source>
</reference>
<dbReference type="Proteomes" id="UP000732105">
    <property type="component" value="Unassembled WGS sequence"/>
</dbReference>
<accession>A0ABX1WWR4</accession>
<dbReference type="Pfam" id="PF12728">
    <property type="entry name" value="HTH_17"/>
    <property type="match status" value="1"/>
</dbReference>
<dbReference type="InterPro" id="IPR041657">
    <property type="entry name" value="HTH_17"/>
</dbReference>